<dbReference type="SUPFAM" id="SSF55781">
    <property type="entry name" value="GAF domain-like"/>
    <property type="match status" value="1"/>
</dbReference>
<dbReference type="InterPro" id="IPR035919">
    <property type="entry name" value="EAL_sf"/>
</dbReference>
<dbReference type="PANTHER" id="PTHR33121:SF70">
    <property type="entry name" value="SIGNALING PROTEIN YKOW"/>
    <property type="match status" value="1"/>
</dbReference>
<evidence type="ECO:0000313" key="3">
    <source>
        <dbReference type="EMBL" id="EIW88113.1"/>
    </source>
</evidence>
<dbReference type="GO" id="GO:0071111">
    <property type="term" value="F:cyclic-guanylate-specific phosphodiesterase activity"/>
    <property type="evidence" value="ECO:0007669"/>
    <property type="project" value="InterPro"/>
</dbReference>
<evidence type="ECO:0000313" key="4">
    <source>
        <dbReference type="Proteomes" id="UP000035062"/>
    </source>
</evidence>
<protein>
    <submittedName>
        <fullName evidence="3">PAS/PAC and GAF sensor-containing diguanylate cyclase/phosphodiesterase</fullName>
    </submittedName>
</protein>
<dbReference type="EMBL" id="AKKU01000025">
    <property type="protein sequence ID" value="EIW88113.1"/>
    <property type="molecule type" value="Genomic_DNA"/>
</dbReference>
<dbReference type="InterPro" id="IPR029787">
    <property type="entry name" value="Nucleotide_cyclase"/>
</dbReference>
<dbReference type="InterPro" id="IPR050706">
    <property type="entry name" value="Cyclic-di-GMP_PDE-like"/>
</dbReference>
<evidence type="ECO:0000259" key="2">
    <source>
        <dbReference type="PROSITE" id="PS50887"/>
    </source>
</evidence>
<dbReference type="PROSITE" id="PS50887">
    <property type="entry name" value="GGDEF"/>
    <property type="match status" value="1"/>
</dbReference>
<dbReference type="STRING" id="1195246.AGRI_12946"/>
<dbReference type="eggNOG" id="COG5001">
    <property type="taxonomic scope" value="Bacteria"/>
</dbReference>
<dbReference type="InterPro" id="IPR043128">
    <property type="entry name" value="Rev_trsase/Diguanyl_cyclase"/>
</dbReference>
<dbReference type="Gene3D" id="3.30.70.270">
    <property type="match status" value="1"/>
</dbReference>
<proteinExistence type="predicted"/>
<dbReference type="PANTHER" id="PTHR33121">
    <property type="entry name" value="CYCLIC DI-GMP PHOSPHODIESTERASE PDEF"/>
    <property type="match status" value="1"/>
</dbReference>
<comment type="caution">
    <text evidence="3">The sequence shown here is derived from an EMBL/GenBank/DDBJ whole genome shotgun (WGS) entry which is preliminary data.</text>
</comment>
<dbReference type="PROSITE" id="PS50883">
    <property type="entry name" value="EAL"/>
    <property type="match status" value="1"/>
</dbReference>
<dbReference type="SUPFAM" id="SSF55073">
    <property type="entry name" value="Nucleotide cyclase"/>
    <property type="match status" value="1"/>
</dbReference>
<dbReference type="SMART" id="SM00052">
    <property type="entry name" value="EAL"/>
    <property type="match status" value="1"/>
</dbReference>
<name>I8U803_9ALTE</name>
<organism evidence="3 4">
    <name type="scientific">Alishewanella agri BL06</name>
    <dbReference type="NCBI Taxonomy" id="1195246"/>
    <lineage>
        <taxon>Bacteria</taxon>
        <taxon>Pseudomonadati</taxon>
        <taxon>Pseudomonadota</taxon>
        <taxon>Gammaproteobacteria</taxon>
        <taxon>Alteromonadales</taxon>
        <taxon>Alteromonadaceae</taxon>
        <taxon>Alishewanella</taxon>
    </lineage>
</organism>
<dbReference type="InterPro" id="IPR003018">
    <property type="entry name" value="GAF"/>
</dbReference>
<evidence type="ECO:0000259" key="1">
    <source>
        <dbReference type="PROSITE" id="PS50883"/>
    </source>
</evidence>
<dbReference type="RefSeq" id="WP_008985377.1">
    <property type="nucleotide sequence ID" value="NZ_AKKU01000025.1"/>
</dbReference>
<dbReference type="Gene3D" id="3.30.450.40">
    <property type="match status" value="1"/>
</dbReference>
<reference evidence="3 4" key="1">
    <citation type="journal article" date="2012" name="J. Bacteriol.">
        <title>Genome Sequence of Pectin-Degrading Alishewanella agri, Isolated from Landfill Soil.</title>
        <authorList>
            <person name="Kim J."/>
            <person name="Jung J."/>
            <person name="Sung J.S."/>
            <person name="Chun J."/>
            <person name="Park W."/>
        </authorList>
    </citation>
    <scope>NUCLEOTIDE SEQUENCE [LARGE SCALE GENOMIC DNA]</scope>
    <source>
        <strain evidence="3 4">BL06</strain>
    </source>
</reference>
<dbReference type="CDD" id="cd01949">
    <property type="entry name" value="GGDEF"/>
    <property type="match status" value="1"/>
</dbReference>
<dbReference type="InterPro" id="IPR000160">
    <property type="entry name" value="GGDEF_dom"/>
</dbReference>
<dbReference type="Pfam" id="PF01590">
    <property type="entry name" value="GAF"/>
    <property type="match status" value="1"/>
</dbReference>
<dbReference type="SUPFAM" id="SSF141868">
    <property type="entry name" value="EAL domain-like"/>
    <property type="match status" value="1"/>
</dbReference>
<feature type="domain" description="EAL" evidence="1">
    <location>
        <begin position="339"/>
        <end position="592"/>
    </location>
</feature>
<dbReference type="NCBIfam" id="TIGR00254">
    <property type="entry name" value="GGDEF"/>
    <property type="match status" value="1"/>
</dbReference>
<dbReference type="InterPro" id="IPR001633">
    <property type="entry name" value="EAL_dom"/>
</dbReference>
<dbReference type="Gene3D" id="3.20.20.450">
    <property type="entry name" value="EAL domain"/>
    <property type="match status" value="1"/>
</dbReference>
<dbReference type="InterPro" id="IPR029016">
    <property type="entry name" value="GAF-like_dom_sf"/>
</dbReference>
<dbReference type="Pfam" id="PF00563">
    <property type="entry name" value="EAL"/>
    <property type="match status" value="1"/>
</dbReference>
<feature type="domain" description="GGDEF" evidence="2">
    <location>
        <begin position="199"/>
        <end position="330"/>
    </location>
</feature>
<dbReference type="SMART" id="SM00065">
    <property type="entry name" value="GAF"/>
    <property type="match status" value="1"/>
</dbReference>
<dbReference type="AlphaFoldDB" id="I8U803"/>
<accession>I8U803</accession>
<dbReference type="Pfam" id="PF00990">
    <property type="entry name" value="GGDEF"/>
    <property type="match status" value="1"/>
</dbReference>
<dbReference type="Proteomes" id="UP000035062">
    <property type="component" value="Unassembled WGS sequence"/>
</dbReference>
<gene>
    <name evidence="3" type="ORF">AGRI_12946</name>
</gene>
<keyword evidence="4" id="KW-1185">Reference proteome</keyword>
<dbReference type="PATRIC" id="fig|1195246.3.peg.2570"/>
<sequence length="596" mass="66606">MQARFSTEEIFRQLADVLTQSGYPDFLPTLVQRLAEILNVEYCLIAEATATSTEARTIALWGQGQLLDNITYPLKGTPCETVPEREPCVYAQGVCQVFPDDVLLVDLKVESYLGMPILNTSGQKLGILSIMATKPLQMPEIGREVLRIAAAQVGAELERTQSERFIRKLTYRDNVTQLPNRAHLLEKLQNWPKADVSKAALGLALIDISRFKELNDLFSFKVGDELLAAVAGRLRQDLPESCYLARYSADQFALLSPVYSVRELEQLCRQVQKLFMWPFHCAGKDFALHVNLGCALVASDELNGPELLRFASIALAEAKSSGGGLKVFEPSMSQALSQRQIVLERFMLALRSGKLSLHYQPQIDLASCLLSGAEALCRWYDEEWGWVRPDTFIPLAEERGLMPELGNWVMQTACRQLNLWQQRGYRLPGRLSVNVSARQLDNEQLVSDFATCSSGITPTQIELEVTESLIMQNAERSLRQMAELEAMGFSWAIDDFGTGYSSLAYLTRFRASTLKIDRAFINNIPGDHHHNMVVKTILAMAKSLDMLTIAEGVETAEQAAYLLQLGCARAQGYHFGKPVPADEFAERWLKPLAVKS</sequence>
<dbReference type="CDD" id="cd01948">
    <property type="entry name" value="EAL"/>
    <property type="match status" value="1"/>
</dbReference>
<dbReference type="SMART" id="SM00267">
    <property type="entry name" value="GGDEF"/>
    <property type="match status" value="1"/>
</dbReference>